<reference evidence="3 6" key="3">
    <citation type="journal article" date="2019" name="Nat. Med.">
        <title>A library of human gut bacterial isolates paired with longitudinal multiomics data enables mechanistic microbiome research.</title>
        <authorList>
            <person name="Poyet M."/>
            <person name="Groussin M."/>
            <person name="Gibbons S.M."/>
            <person name="Avila-Pacheco J."/>
            <person name="Jiang X."/>
            <person name="Kearney S.M."/>
            <person name="Perrotta A.R."/>
            <person name="Berdy B."/>
            <person name="Zhao S."/>
            <person name="Lieberman T.D."/>
            <person name="Swanson P.K."/>
            <person name="Smith M."/>
            <person name="Roesemann S."/>
            <person name="Alexander J.E."/>
            <person name="Rich S.A."/>
            <person name="Livny J."/>
            <person name="Vlamakis H."/>
            <person name="Clish C."/>
            <person name="Bullock K."/>
            <person name="Deik A."/>
            <person name="Scott J."/>
            <person name="Pierce K.A."/>
            <person name="Xavier R.J."/>
            <person name="Alm E.J."/>
        </authorList>
    </citation>
    <scope>NUCLEOTIDE SEQUENCE [LARGE SCALE GENOMIC DNA]</scope>
    <source>
        <strain evidence="3 6">BIOML-A2</strain>
    </source>
</reference>
<dbReference type="Proteomes" id="UP000474718">
    <property type="component" value="Unassembled WGS sequence"/>
</dbReference>
<feature type="transmembrane region" description="Helical" evidence="1">
    <location>
        <begin position="264"/>
        <end position="282"/>
    </location>
</feature>
<proteinExistence type="predicted"/>
<keyword evidence="1" id="KW-1133">Transmembrane helix</keyword>
<keyword evidence="2" id="KW-0732">Signal</keyword>
<comment type="caution">
    <text evidence="4">The sequence shown here is derived from an EMBL/GenBank/DDBJ whole genome shotgun (WGS) entry which is preliminary data.</text>
</comment>
<gene>
    <name evidence="3" type="ORF">GT747_03010</name>
    <name evidence="4" type="ORF">SAMN05444424_0404</name>
</gene>
<evidence type="ECO:0000256" key="1">
    <source>
        <dbReference type="SAM" id="Phobius"/>
    </source>
</evidence>
<dbReference type="RefSeq" id="WP_021658274.1">
    <property type="nucleotide sequence ID" value="NZ_FQVY01000001.1"/>
</dbReference>
<keyword evidence="6" id="KW-1185">Reference proteome</keyword>
<name>A0AAQ1RUX2_9FIRM</name>
<evidence type="ECO:0000256" key="2">
    <source>
        <dbReference type="SAM" id="SignalP"/>
    </source>
</evidence>
<evidence type="ECO:0000313" key="3">
    <source>
        <dbReference type="EMBL" id="MZL68746.1"/>
    </source>
</evidence>
<feature type="chain" id="PRO_5042955007" evidence="2">
    <location>
        <begin position="34"/>
        <end position="292"/>
    </location>
</feature>
<dbReference type="Proteomes" id="UP000184089">
    <property type="component" value="Unassembled WGS sequence"/>
</dbReference>
<feature type="signal peptide" evidence="2">
    <location>
        <begin position="1"/>
        <end position="33"/>
    </location>
</feature>
<dbReference type="EMBL" id="WWVX01000001">
    <property type="protein sequence ID" value="MZL68746.1"/>
    <property type="molecule type" value="Genomic_DNA"/>
</dbReference>
<sequence>MKPFDTARQLRSGARLALCLCLLLALFPAVAQADMGPKPQVTVVVEDPPQGEYYLDLLVPEGDYDNLGDQRAQYDPQKLALLADYWEGGWHAGLTVGTRAPMWGDLRGEARGESRRHTFGYFGVPDRFKLLIATPEGELRVSNWVDRVTFQTTLTYDYQTGQMARPSIWLAYLRQFTVTLLPTLLIEGVLLLAFRFPLKKDGLVFLLVNLGTQLFLTATLGRQLLLHGLIAGYAALVPLELAVAGAETLLYLYLLRGQGRGRRVAYALTANAASALAGWLLLKWEFWLHFSS</sequence>
<evidence type="ECO:0000313" key="4">
    <source>
        <dbReference type="EMBL" id="SHF70597.1"/>
    </source>
</evidence>
<keyword evidence="1" id="KW-0472">Membrane</keyword>
<feature type="transmembrane region" description="Helical" evidence="1">
    <location>
        <begin position="230"/>
        <end position="252"/>
    </location>
</feature>
<reference evidence="4" key="1">
    <citation type="submission" date="2016-11" db="EMBL/GenBank/DDBJ databases">
        <authorList>
            <person name="Varghese N."/>
            <person name="Submissions S."/>
        </authorList>
    </citation>
    <scope>NUCLEOTIDE SEQUENCE</scope>
    <source>
        <strain evidence="4">DSM 4029</strain>
    </source>
</reference>
<organism evidence="4 5">
    <name type="scientific">Bittarella massiliensis</name>
    <name type="common">ex Durand et al. 2017</name>
    <dbReference type="NCBI Taxonomy" id="1720313"/>
    <lineage>
        <taxon>Bacteria</taxon>
        <taxon>Bacillati</taxon>
        <taxon>Bacillota</taxon>
        <taxon>Clostridia</taxon>
        <taxon>Eubacteriales</taxon>
        <taxon>Oscillospiraceae</taxon>
        <taxon>Bittarella (ex Durand et al. 2017)</taxon>
    </lineage>
</organism>
<dbReference type="AlphaFoldDB" id="A0AAQ1RUX2"/>
<reference evidence="5" key="2">
    <citation type="submission" date="2016-11" db="EMBL/GenBank/DDBJ databases">
        <authorList>
            <person name="Jaros S."/>
            <person name="Januszkiewicz K."/>
            <person name="Wedrychowicz H."/>
        </authorList>
    </citation>
    <scope>NUCLEOTIDE SEQUENCE [LARGE SCALE GENOMIC DNA]</scope>
    <source>
        <strain evidence="5">DSM 4029</strain>
    </source>
</reference>
<protein>
    <submittedName>
        <fullName evidence="4">Uncharacterized protein</fullName>
    </submittedName>
</protein>
<feature type="transmembrane region" description="Helical" evidence="1">
    <location>
        <begin position="172"/>
        <end position="194"/>
    </location>
</feature>
<evidence type="ECO:0000313" key="6">
    <source>
        <dbReference type="Proteomes" id="UP000474718"/>
    </source>
</evidence>
<dbReference type="EMBL" id="FQVY01000001">
    <property type="protein sequence ID" value="SHF70597.1"/>
    <property type="molecule type" value="Genomic_DNA"/>
</dbReference>
<accession>A0AAQ1RUX2</accession>
<keyword evidence="1" id="KW-0812">Transmembrane</keyword>
<feature type="transmembrane region" description="Helical" evidence="1">
    <location>
        <begin position="203"/>
        <end position="224"/>
    </location>
</feature>
<evidence type="ECO:0000313" key="5">
    <source>
        <dbReference type="Proteomes" id="UP000184089"/>
    </source>
</evidence>